<dbReference type="Pfam" id="PF13490">
    <property type="entry name" value="zf-HC2"/>
    <property type="match status" value="1"/>
</dbReference>
<feature type="compositionally biased region" description="Low complexity" evidence="6">
    <location>
        <begin position="423"/>
        <end position="432"/>
    </location>
</feature>
<evidence type="ECO:0000256" key="5">
    <source>
        <dbReference type="ARBA" id="ARBA00023163"/>
    </source>
</evidence>
<dbReference type="PANTHER" id="PTHR43133">
    <property type="entry name" value="RNA POLYMERASE ECF-TYPE SIGMA FACTO"/>
    <property type="match status" value="1"/>
</dbReference>
<accession>A0A5B2XB18</accession>
<dbReference type="Gene3D" id="1.10.10.10">
    <property type="entry name" value="Winged helix-like DNA-binding domain superfamily/Winged helix DNA-binding domain"/>
    <property type="match status" value="1"/>
</dbReference>
<feature type="compositionally biased region" description="Pro residues" evidence="6">
    <location>
        <begin position="720"/>
        <end position="731"/>
    </location>
</feature>
<dbReference type="InterPro" id="IPR014284">
    <property type="entry name" value="RNA_pol_sigma-70_dom"/>
</dbReference>
<protein>
    <submittedName>
        <fullName evidence="9">Sigma-70 family RNA polymerase sigma factor</fullName>
    </submittedName>
</protein>
<keyword evidence="2" id="KW-0805">Transcription regulation</keyword>
<dbReference type="AlphaFoldDB" id="A0A5B2XB18"/>
<reference evidence="9 10" key="2">
    <citation type="submission" date="2019-09" db="EMBL/GenBank/DDBJ databases">
        <authorList>
            <person name="Jin C."/>
        </authorList>
    </citation>
    <scope>NUCLEOTIDE SEQUENCE [LARGE SCALE GENOMIC DNA]</scope>
    <source>
        <strain evidence="9 10">AN110305</strain>
    </source>
</reference>
<evidence type="ECO:0000259" key="8">
    <source>
        <dbReference type="Pfam" id="PF13490"/>
    </source>
</evidence>
<evidence type="ECO:0000313" key="10">
    <source>
        <dbReference type="Proteomes" id="UP000323454"/>
    </source>
</evidence>
<proteinExistence type="inferred from homology"/>
<feature type="domain" description="Putative zinc-finger" evidence="8">
    <location>
        <begin position="199"/>
        <end position="233"/>
    </location>
</feature>
<reference evidence="9 10" key="1">
    <citation type="submission" date="2019-09" db="EMBL/GenBank/DDBJ databases">
        <title>Goodfellowia gen. nov., a new genus of the Pseudonocardineae related to Actinoalloteichus, containing Goodfellowia coeruleoviolacea gen. nov., comb. nov. gen. nov., comb. nov.</title>
        <authorList>
            <person name="Labeda D."/>
        </authorList>
    </citation>
    <scope>NUCLEOTIDE SEQUENCE [LARGE SCALE GENOMIC DNA]</scope>
    <source>
        <strain evidence="9 10">AN110305</strain>
    </source>
</reference>
<dbReference type="InterPro" id="IPR039425">
    <property type="entry name" value="RNA_pol_sigma-70-like"/>
</dbReference>
<evidence type="ECO:0000259" key="7">
    <source>
        <dbReference type="Pfam" id="PF04542"/>
    </source>
</evidence>
<feature type="compositionally biased region" description="Pro residues" evidence="6">
    <location>
        <begin position="356"/>
        <end position="422"/>
    </location>
</feature>
<dbReference type="Proteomes" id="UP000323454">
    <property type="component" value="Unassembled WGS sequence"/>
</dbReference>
<dbReference type="InterPro" id="IPR013324">
    <property type="entry name" value="RNA_pol_sigma_r3/r4-like"/>
</dbReference>
<dbReference type="RefSeq" id="WP_149850958.1">
    <property type="nucleotide sequence ID" value="NZ_VUOB01000033.1"/>
</dbReference>
<dbReference type="GO" id="GO:0016987">
    <property type="term" value="F:sigma factor activity"/>
    <property type="evidence" value="ECO:0007669"/>
    <property type="project" value="UniProtKB-KW"/>
</dbReference>
<evidence type="ECO:0000256" key="4">
    <source>
        <dbReference type="ARBA" id="ARBA00023125"/>
    </source>
</evidence>
<comment type="similarity">
    <text evidence="1">Belongs to the sigma-70 factor family. ECF subfamily.</text>
</comment>
<dbReference type="GO" id="GO:0006352">
    <property type="term" value="P:DNA-templated transcription initiation"/>
    <property type="evidence" value="ECO:0007669"/>
    <property type="project" value="InterPro"/>
</dbReference>
<dbReference type="InterPro" id="IPR036388">
    <property type="entry name" value="WH-like_DNA-bd_sf"/>
</dbReference>
<feature type="domain" description="RNA polymerase sigma-70 region 2" evidence="7">
    <location>
        <begin position="31"/>
        <end position="99"/>
    </location>
</feature>
<keyword evidence="10" id="KW-1185">Reference proteome</keyword>
<feature type="compositionally biased region" description="Low complexity" evidence="6">
    <location>
        <begin position="693"/>
        <end position="719"/>
    </location>
</feature>
<dbReference type="InterPro" id="IPR041916">
    <property type="entry name" value="Anti_sigma_zinc_sf"/>
</dbReference>
<evidence type="ECO:0000256" key="6">
    <source>
        <dbReference type="SAM" id="MobiDB-lite"/>
    </source>
</evidence>
<dbReference type="OrthoDB" id="4990598at2"/>
<dbReference type="SUPFAM" id="SSF88946">
    <property type="entry name" value="Sigma2 domain of RNA polymerase sigma factors"/>
    <property type="match status" value="1"/>
</dbReference>
<dbReference type="InterPro" id="IPR027383">
    <property type="entry name" value="Znf_put"/>
</dbReference>
<dbReference type="GO" id="GO:0003677">
    <property type="term" value="F:DNA binding"/>
    <property type="evidence" value="ECO:0007669"/>
    <property type="project" value="UniProtKB-KW"/>
</dbReference>
<evidence type="ECO:0000256" key="1">
    <source>
        <dbReference type="ARBA" id="ARBA00010641"/>
    </source>
</evidence>
<evidence type="ECO:0000256" key="3">
    <source>
        <dbReference type="ARBA" id="ARBA00023082"/>
    </source>
</evidence>
<dbReference type="NCBIfam" id="TIGR02937">
    <property type="entry name" value="sigma70-ECF"/>
    <property type="match status" value="1"/>
</dbReference>
<keyword evidence="4" id="KW-0238">DNA-binding</keyword>
<keyword evidence="5" id="KW-0804">Transcription</keyword>
<feature type="region of interest" description="Disordered" evidence="6">
    <location>
        <begin position="663"/>
        <end position="804"/>
    </location>
</feature>
<dbReference type="InterPro" id="IPR013325">
    <property type="entry name" value="RNA_pol_sigma_r2"/>
</dbReference>
<evidence type="ECO:0000313" key="9">
    <source>
        <dbReference type="EMBL" id="KAA2260908.1"/>
    </source>
</evidence>
<evidence type="ECO:0000256" key="2">
    <source>
        <dbReference type="ARBA" id="ARBA00023015"/>
    </source>
</evidence>
<dbReference type="InterPro" id="IPR007627">
    <property type="entry name" value="RNA_pol_sigma70_r2"/>
</dbReference>
<dbReference type="PANTHER" id="PTHR43133:SF8">
    <property type="entry name" value="RNA POLYMERASE SIGMA FACTOR HI_1459-RELATED"/>
    <property type="match status" value="1"/>
</dbReference>
<comment type="caution">
    <text evidence="9">The sequence shown here is derived from an EMBL/GenBank/DDBJ whole genome shotgun (WGS) entry which is preliminary data.</text>
</comment>
<dbReference type="SUPFAM" id="SSF88659">
    <property type="entry name" value="Sigma3 and sigma4 domains of RNA polymerase sigma factors"/>
    <property type="match status" value="1"/>
</dbReference>
<keyword evidence="3" id="KW-0731">Sigma factor</keyword>
<dbReference type="Pfam" id="PF04542">
    <property type="entry name" value="Sigma70_r2"/>
    <property type="match status" value="1"/>
</dbReference>
<feature type="region of interest" description="Disordered" evidence="6">
    <location>
        <begin position="349"/>
        <end position="455"/>
    </location>
</feature>
<dbReference type="EMBL" id="VUOB01000033">
    <property type="protein sequence ID" value="KAA2260908.1"/>
    <property type="molecule type" value="Genomic_DNA"/>
</dbReference>
<organism evidence="9 10">
    <name type="scientific">Solihabitans fulvus</name>
    <dbReference type="NCBI Taxonomy" id="1892852"/>
    <lineage>
        <taxon>Bacteria</taxon>
        <taxon>Bacillati</taxon>
        <taxon>Actinomycetota</taxon>
        <taxon>Actinomycetes</taxon>
        <taxon>Pseudonocardiales</taxon>
        <taxon>Pseudonocardiaceae</taxon>
        <taxon>Solihabitans</taxon>
    </lineage>
</organism>
<feature type="compositionally biased region" description="Pro residues" evidence="6">
    <location>
        <begin position="740"/>
        <end position="788"/>
    </location>
</feature>
<feature type="compositionally biased region" description="Pro residues" evidence="6">
    <location>
        <begin position="670"/>
        <end position="679"/>
    </location>
</feature>
<dbReference type="Gene3D" id="1.10.10.1320">
    <property type="entry name" value="Anti-sigma factor, zinc-finger domain"/>
    <property type="match status" value="1"/>
</dbReference>
<gene>
    <name evidence="9" type="ORF">F0L68_19045</name>
</gene>
<dbReference type="Gene3D" id="1.10.1740.10">
    <property type="match status" value="1"/>
</dbReference>
<sequence length="804" mass="81410">MSTVPADVQGPSDAELIESVRGGTIESYGQLYQRHVSAAHNLARQLSRSSAEADDLVSEAFAKVLDTLRAGRGPDSAFRAYLLTALRHTAYDKTRRDRKIELSDDVTTVADTDKVSVPFRDTAVAGLERSMAAKAFARLPERWQAVLWHTEIEGQSPAEVAPLLGLTPNGVSALAYRAREGLRQAYLQVHLAENTAERCRATVDRLGAWIRNGLSKRETAQVETHLDGCDQCRALAAELADVNGALRGIIAPLVLGAGTTGYLAIASATKATAAATAAGSAGTAGTAGVVAVKAGAAGAAAGSSGSSAGAAGGAASSLPRQLIGLGASAAAVAVAIAIALTAGNGNNGIPPAQAALPPPTIQPQQPPAQTPPPQQNPPAQTPPAQPPPTQPPASPTQPPASPTQPSAPPTTAPPTSPPPTPGSPTLVPTVPSGGISLTPGGQPAELRLPVTNSGTAASDPITTALTLPQGVHVVGPANFAADPKIMLDAAGGPGDLRCALPVCTSASGLQPGQTITFVFLLQADDTAVDGEQITGTLTAGVAINVQITVQVKVQPPTPIDDVGLVVTRLGFPWLRHGVNVTVTNKGNHAGTAVLTVSGPADGAVLATSPECQQSLTAIRCAVRLDPGKSFSTGVWAIVWPWEHETLHVAVTLGTASAAQDVPIDCVDGPLPDPVVPGAPPTTTTPTEAPPPTSATTTPAPPTSTTGTRPPVTGPPTGTMPKPPGPPDPGPTGDPGTTGLPVPPPQTTLPTQPAPPPTTTTPPQPIVTTPPQPTEPGPTWPCLPLPPWHPGLGLFDPQPPWKCPS</sequence>
<name>A0A5B2XB18_9PSEU</name>